<keyword evidence="4" id="KW-1185">Reference proteome</keyword>
<dbReference type="Gene3D" id="1.10.10.10">
    <property type="entry name" value="Winged helix-like DNA-binding domain superfamily/Winged helix DNA-binding domain"/>
    <property type="match status" value="1"/>
</dbReference>
<dbReference type="SUPFAM" id="SSF46785">
    <property type="entry name" value="Winged helix' DNA-binding domain"/>
    <property type="match status" value="1"/>
</dbReference>
<evidence type="ECO:0000313" key="4">
    <source>
        <dbReference type="Proteomes" id="UP001596201"/>
    </source>
</evidence>
<protein>
    <submittedName>
        <fullName evidence="3">Helix-turn-helix transcriptional regulator</fullName>
    </submittedName>
</protein>
<dbReference type="Pfam" id="PF08350">
    <property type="entry name" value="FilR1_middle"/>
    <property type="match status" value="1"/>
</dbReference>
<evidence type="ECO:0000313" key="3">
    <source>
        <dbReference type="EMBL" id="MFC5368266.1"/>
    </source>
</evidence>
<dbReference type="Proteomes" id="UP001596201">
    <property type="component" value="Unassembled WGS sequence"/>
</dbReference>
<dbReference type="AlphaFoldDB" id="A0ABD5RE96"/>
<dbReference type="InterPro" id="IPR011991">
    <property type="entry name" value="ArsR-like_HTH"/>
</dbReference>
<dbReference type="Pfam" id="PF25213">
    <property type="entry name" value="HVO_A0261_N"/>
    <property type="match status" value="1"/>
</dbReference>
<dbReference type="RefSeq" id="WP_227230521.1">
    <property type="nucleotide sequence ID" value="NZ_JAJCVJ010000002.1"/>
</dbReference>
<dbReference type="InterPro" id="IPR057527">
    <property type="entry name" value="HVO_A0261-like_N"/>
</dbReference>
<reference evidence="3 4" key="1">
    <citation type="journal article" date="2019" name="Int. J. Syst. Evol. Microbiol.">
        <title>The Global Catalogue of Microorganisms (GCM) 10K type strain sequencing project: providing services to taxonomists for standard genome sequencing and annotation.</title>
        <authorList>
            <consortium name="The Broad Institute Genomics Platform"/>
            <consortium name="The Broad Institute Genome Sequencing Center for Infectious Disease"/>
            <person name="Wu L."/>
            <person name="Ma J."/>
        </authorList>
    </citation>
    <scope>NUCLEOTIDE SEQUENCE [LARGE SCALE GENOMIC DNA]</scope>
    <source>
        <strain evidence="3 4">CGMCC 1.12237</strain>
    </source>
</reference>
<name>A0ABD5RE96_9EURY</name>
<feature type="domain" description="HVO-A0261-like N-terminal" evidence="2">
    <location>
        <begin position="11"/>
        <end position="86"/>
    </location>
</feature>
<dbReference type="EMBL" id="JBHSKX010000002">
    <property type="protein sequence ID" value="MFC5368266.1"/>
    <property type="molecule type" value="Genomic_DNA"/>
</dbReference>
<gene>
    <name evidence="3" type="ORF">ACFPJ5_15155</name>
</gene>
<evidence type="ECO:0000259" key="1">
    <source>
        <dbReference type="Pfam" id="PF08350"/>
    </source>
</evidence>
<evidence type="ECO:0000259" key="2">
    <source>
        <dbReference type="Pfam" id="PF25213"/>
    </source>
</evidence>
<feature type="domain" description="Methanogenesis regulatory protein FilR1 middle" evidence="1">
    <location>
        <begin position="124"/>
        <end position="253"/>
    </location>
</feature>
<accession>A0ABD5RE96</accession>
<dbReference type="CDD" id="cd00090">
    <property type="entry name" value="HTH_ARSR"/>
    <property type="match status" value="1"/>
</dbReference>
<sequence>MPTQPEPGEILTVAIRRRELLAVLREGPTSVGDLQTRVETARSTVYRAVRRLTSLGLVAETDAGVQLTVFGRLVAARTERTVDRVREFCDAEPQLARLPASLPVPAEVVRGAEVVTAEPHDTDRPAEAYLSTVTEADRVVAATPVARGRFVRTLREAVLDDRIDASIVTESELVEYLLSTYRETLTGVLDADNLALYETDADIQFEFAVASEPREFLAVNLYDGRGYHRAFLRNDSQTAVAWGRDRYETLRADATRLS</sequence>
<proteinExistence type="predicted"/>
<organism evidence="3 4">
    <name type="scientific">Salinirubrum litoreum</name>
    <dbReference type="NCBI Taxonomy" id="1126234"/>
    <lineage>
        <taxon>Archaea</taxon>
        <taxon>Methanobacteriati</taxon>
        <taxon>Methanobacteriota</taxon>
        <taxon>Stenosarchaea group</taxon>
        <taxon>Halobacteria</taxon>
        <taxon>Halobacteriales</taxon>
        <taxon>Haloferacaceae</taxon>
        <taxon>Salinirubrum</taxon>
    </lineage>
</organism>
<dbReference type="InterPro" id="IPR036390">
    <property type="entry name" value="WH_DNA-bd_sf"/>
</dbReference>
<dbReference type="InterPro" id="IPR013561">
    <property type="entry name" value="FilR1_middle_dom"/>
</dbReference>
<dbReference type="InterPro" id="IPR036388">
    <property type="entry name" value="WH-like_DNA-bd_sf"/>
</dbReference>
<comment type="caution">
    <text evidence="3">The sequence shown here is derived from an EMBL/GenBank/DDBJ whole genome shotgun (WGS) entry which is preliminary data.</text>
</comment>